<name>A0A060Q6Y8_RBSDV</name>
<organismHost>
    <name type="scientific">Avena sativa</name>
    <name type="common">Oat</name>
    <dbReference type="NCBI Taxonomy" id="4498"/>
</organismHost>
<proteinExistence type="predicted"/>
<dbReference type="InterPro" id="IPR008618">
    <property type="entry name" value="S10"/>
</dbReference>
<reference evidence="2 3" key="1">
    <citation type="submission" date="2013-04" db="EMBL/GenBank/DDBJ databases">
        <title>Molecular characterization of segments 1 to 10 of Southern rice black-streaked dwarf virus in Anhui.</title>
        <authorList>
            <person name="Li X.Y."/>
            <person name="He Z.L."/>
            <person name="Jiang T."/>
        </authorList>
    </citation>
    <scope>NUCLEOTIDE SEQUENCE [LARGE SCALE GENOMIC DNA]</scope>
    <source>
        <strain evidence="2">AH-MX8</strain>
    </source>
</reference>
<dbReference type="EMBL" id="HF954994">
    <property type="protein sequence ID" value="CCW59431.1"/>
    <property type="molecule type" value="Genomic_RNA"/>
</dbReference>
<evidence type="ECO:0000256" key="1">
    <source>
        <dbReference type="SAM" id="MobiDB-lite"/>
    </source>
</evidence>
<evidence type="ECO:0000313" key="3">
    <source>
        <dbReference type="Proteomes" id="UP000170263"/>
    </source>
</evidence>
<evidence type="ECO:0000313" key="2">
    <source>
        <dbReference type="EMBL" id="CCW59431.1"/>
    </source>
</evidence>
<dbReference type="Pfam" id="PF05880">
    <property type="entry name" value="Fiji_64_capsid"/>
    <property type="match status" value="1"/>
</dbReference>
<organism evidence="2 3">
    <name type="scientific">Rice black streaked dwarf virus</name>
    <name type="common">RBSDV</name>
    <dbReference type="NCBI Taxonomy" id="10990"/>
    <lineage>
        <taxon>Viruses</taxon>
        <taxon>Riboviria</taxon>
        <taxon>Orthornavirae</taxon>
        <taxon>Duplornaviricota</taxon>
        <taxon>Resentoviricetes</taxon>
        <taxon>Reovirales</taxon>
        <taxon>Spinareoviridae</taxon>
        <taxon>Fijivirus</taxon>
        <taxon>Fijivirus alporyzae</taxon>
    </lineage>
</organism>
<sequence length="558" mass="63176">MADIRLDIAPDLIHNGVPQRLSDTIILNNRPTITLLSHFNNLFHELNIVKAPHVASSQTTVNLYIRKHLLTRLHDRLQTVETSTLPNITQLKDHIRSFFQNEHQPIFQTLTNNDLSEEFVGVTTFGLSLFATSKLDAEQIERVQIETLTEGNITLKPFSADGLEVILDDSYIGIVGKIPGLEVHKLLDKCCREVPAQMGILTDEVKLLMRTGKLRIDGGYDFNCPASTTDVTHYGGYDQFSRQMFERLNLFYNISLSIIPVSALKTVHLFEKELSVLDADKSLLEQTWSAVASFVETWQVKSKVKADDPDEYELTSLSTLRTNYDGTSTSSPFTDKKFIDWYIKTFSKTEKGSSLRRNELEEKSATNTSTTVKKVKIHFSVQYFDEFKVNGHEKSIVVQTHKGEMTLDCYRKIGEVLSAIWKRGKSLAVPCFDYIKLGVEKAFHLVPVIMKKYNLTIDDIINFIDKGPSYLAKLDKIDDWSLISKLIITSVLPNIIQAVYKTDPSNNVMNSVIISRANNLLKSDRDRLLKKALSANVSSSNTSSHEHTQKIVLNKVTR</sequence>
<gene>
    <name evidence="2" type="primary">CP</name>
</gene>
<reference evidence="2 3" key="2">
    <citation type="submission" date="2013-04" db="EMBL/GenBank/DDBJ databases">
        <title>Virus Molecular Detection of Rice Black-Streaked Dwarf Virus and Southern Rice Black-Streaked Dwarf Virus in Anhui province.</title>
        <authorList>
            <person name="Jiang T."/>
            <person name="Chen L."/>
            <person name="Li X.Y."/>
            <person name="Ding K.J."/>
        </authorList>
    </citation>
    <scope>NUCLEOTIDE SEQUENCE [LARGE SCALE GENOMIC DNA]</scope>
    <source>
        <strain evidence="2">AH-MX8</strain>
    </source>
</reference>
<organismHost>
    <name type="scientific">Hordeum vulgare</name>
    <name type="common">Barley</name>
    <dbReference type="NCBI Taxonomy" id="4513"/>
</organismHost>
<dbReference type="Proteomes" id="UP000170263">
    <property type="component" value="Genome"/>
</dbReference>
<organismHost>
    <name type="scientific">Triticum aestivum</name>
    <name type="common">Wheat</name>
    <dbReference type="NCBI Taxonomy" id="4565"/>
</organismHost>
<accession>A0A060Q6Y8</accession>
<organismHost>
    <name type="scientific">Oryza sativa</name>
    <name type="common">Rice</name>
    <dbReference type="NCBI Taxonomy" id="4530"/>
</organismHost>
<protein>
    <submittedName>
        <fullName evidence="2">Major capsid protein</fullName>
    </submittedName>
</protein>
<organismHost>
    <name type="scientific">Zea mays</name>
    <name type="common">Maize</name>
    <dbReference type="NCBI Taxonomy" id="4577"/>
</organismHost>
<feature type="region of interest" description="Disordered" evidence="1">
    <location>
        <begin position="539"/>
        <end position="558"/>
    </location>
</feature>